<dbReference type="Proteomes" id="UP001054889">
    <property type="component" value="Unassembled WGS sequence"/>
</dbReference>
<keyword evidence="3" id="KW-1185">Reference proteome</keyword>
<evidence type="ECO:0000313" key="2">
    <source>
        <dbReference type="EMBL" id="GJN37544.1"/>
    </source>
</evidence>
<comment type="caution">
    <text evidence="2">The sequence shown here is derived from an EMBL/GenBank/DDBJ whole genome shotgun (WGS) entry which is preliminary data.</text>
</comment>
<evidence type="ECO:0000256" key="1">
    <source>
        <dbReference type="SAM" id="MobiDB-lite"/>
    </source>
</evidence>
<gene>
    <name evidence="2" type="primary">gb26515</name>
    <name evidence="2" type="ORF">PR202_gb26515</name>
</gene>
<reference evidence="2" key="2">
    <citation type="submission" date="2021-12" db="EMBL/GenBank/DDBJ databases">
        <title>Resequencing data analysis of finger millet.</title>
        <authorList>
            <person name="Hatakeyama M."/>
            <person name="Aluri S."/>
            <person name="Balachadran M.T."/>
            <person name="Sivarajan S.R."/>
            <person name="Poveda L."/>
            <person name="Shimizu-Inatsugi R."/>
            <person name="Schlapbach R."/>
            <person name="Sreeman S.M."/>
            <person name="Shimizu K.K."/>
        </authorList>
    </citation>
    <scope>NUCLEOTIDE SEQUENCE</scope>
</reference>
<accession>A0AAV5FPE2</accession>
<sequence length="95" mass="10714">MQRLAAGSAGGRWRYDNDGGVCMSQSRRHAATGVDSRREQEDWHKDTNDRENSAYNLSEDGTSRNPSQTQAYSEMVNIKKISLVNSKILQRLPTL</sequence>
<name>A0AAV5FPE2_ELECO</name>
<protein>
    <submittedName>
        <fullName evidence="2">Uncharacterized protein</fullName>
    </submittedName>
</protein>
<feature type="compositionally biased region" description="Basic and acidic residues" evidence="1">
    <location>
        <begin position="35"/>
        <end position="52"/>
    </location>
</feature>
<dbReference type="EMBL" id="BQKI01000095">
    <property type="protein sequence ID" value="GJN37544.1"/>
    <property type="molecule type" value="Genomic_DNA"/>
</dbReference>
<proteinExistence type="predicted"/>
<feature type="compositionally biased region" description="Polar residues" evidence="1">
    <location>
        <begin position="53"/>
        <end position="68"/>
    </location>
</feature>
<reference evidence="2" key="1">
    <citation type="journal article" date="2018" name="DNA Res.">
        <title>Multiple hybrid de novo genome assembly of finger millet, an orphan allotetraploid crop.</title>
        <authorList>
            <person name="Hatakeyama M."/>
            <person name="Aluri S."/>
            <person name="Balachadran M.T."/>
            <person name="Sivarajan S.R."/>
            <person name="Patrignani A."/>
            <person name="Gruter S."/>
            <person name="Poveda L."/>
            <person name="Shimizu-Inatsugi R."/>
            <person name="Baeten J."/>
            <person name="Francoijs K.J."/>
            <person name="Nataraja K.N."/>
            <person name="Reddy Y.A.N."/>
            <person name="Phadnis S."/>
            <person name="Ravikumar R.L."/>
            <person name="Schlapbach R."/>
            <person name="Sreeman S.M."/>
            <person name="Shimizu K.K."/>
        </authorList>
    </citation>
    <scope>NUCLEOTIDE SEQUENCE</scope>
</reference>
<feature type="region of interest" description="Disordered" evidence="1">
    <location>
        <begin position="1"/>
        <end position="68"/>
    </location>
</feature>
<evidence type="ECO:0000313" key="3">
    <source>
        <dbReference type="Proteomes" id="UP001054889"/>
    </source>
</evidence>
<organism evidence="2 3">
    <name type="scientific">Eleusine coracana subsp. coracana</name>
    <dbReference type="NCBI Taxonomy" id="191504"/>
    <lineage>
        <taxon>Eukaryota</taxon>
        <taxon>Viridiplantae</taxon>
        <taxon>Streptophyta</taxon>
        <taxon>Embryophyta</taxon>
        <taxon>Tracheophyta</taxon>
        <taxon>Spermatophyta</taxon>
        <taxon>Magnoliopsida</taxon>
        <taxon>Liliopsida</taxon>
        <taxon>Poales</taxon>
        <taxon>Poaceae</taxon>
        <taxon>PACMAD clade</taxon>
        <taxon>Chloridoideae</taxon>
        <taxon>Cynodonteae</taxon>
        <taxon>Eleusininae</taxon>
        <taxon>Eleusine</taxon>
    </lineage>
</organism>
<dbReference type="AlphaFoldDB" id="A0AAV5FPE2"/>